<dbReference type="Gene3D" id="1.10.10.10">
    <property type="entry name" value="Winged helix-like DNA-binding domain superfamily/Winged helix DNA-binding domain"/>
    <property type="match status" value="1"/>
</dbReference>
<dbReference type="InterPro" id="IPR036390">
    <property type="entry name" value="WH_DNA-bd_sf"/>
</dbReference>
<evidence type="ECO:0000313" key="4">
    <source>
        <dbReference type="Proteomes" id="UP000509626"/>
    </source>
</evidence>
<dbReference type="InterPro" id="IPR013668">
    <property type="entry name" value="RNase_R_HTH_12"/>
</dbReference>
<evidence type="ECO:0000256" key="1">
    <source>
        <dbReference type="SAM" id="Phobius"/>
    </source>
</evidence>
<keyword evidence="1" id="KW-1133">Transmembrane helix</keyword>
<name>A0A7D5LAW2_9EURY</name>
<dbReference type="Pfam" id="PF08461">
    <property type="entry name" value="WHD_RNase_R"/>
    <property type="match status" value="1"/>
</dbReference>
<feature type="transmembrane region" description="Helical" evidence="1">
    <location>
        <begin position="6"/>
        <end position="26"/>
    </location>
</feature>
<dbReference type="KEGG" id="halu:HUG12_10380"/>
<feature type="transmembrane region" description="Helical" evidence="1">
    <location>
        <begin position="38"/>
        <end position="57"/>
    </location>
</feature>
<reference evidence="3 4" key="1">
    <citation type="submission" date="2020-06" db="EMBL/GenBank/DDBJ databases">
        <title>NJ-3-1, isolated from saline soil.</title>
        <authorList>
            <person name="Cui H.L."/>
            <person name="Shi X."/>
        </authorList>
    </citation>
    <scope>NUCLEOTIDE SEQUENCE [LARGE SCALE GENOMIC DNA]</scope>
    <source>
        <strain evidence="3 4">NJ-3-1</strain>
    </source>
</reference>
<gene>
    <name evidence="3" type="ORF">HUG12_10380</name>
</gene>
<keyword evidence="1" id="KW-0472">Membrane</keyword>
<dbReference type="SUPFAM" id="SSF46785">
    <property type="entry name" value="Winged helix' DNA-binding domain"/>
    <property type="match status" value="1"/>
</dbReference>
<dbReference type="EMBL" id="CP058579">
    <property type="protein sequence ID" value="QLG62114.1"/>
    <property type="molecule type" value="Genomic_DNA"/>
</dbReference>
<dbReference type="InterPro" id="IPR036388">
    <property type="entry name" value="WH-like_DNA-bd_sf"/>
</dbReference>
<keyword evidence="1" id="KW-0812">Transmembrane</keyword>
<dbReference type="GeneID" id="71841771"/>
<accession>A0A7D5LAW2</accession>
<evidence type="ECO:0000313" key="3">
    <source>
        <dbReference type="EMBL" id="QLG62114.1"/>
    </source>
</evidence>
<dbReference type="Proteomes" id="UP000509626">
    <property type="component" value="Chromosome"/>
</dbReference>
<keyword evidence="4" id="KW-1185">Reference proteome</keyword>
<feature type="domain" description="Ribonuclease R winged-helix" evidence="2">
    <location>
        <begin position="139"/>
        <end position="174"/>
    </location>
</feature>
<sequence>MTALSPFHAYDLLVSLVVGIELLYFLRLASPAVEHRRRLLATVVGLVAFVVGGPVAETVLPDAVHWVHGGAALLVVLGLYSPVRDDLRAVERAGRPSNAPDRIRDAADWTTPLDGEILALFDSSELILTPAIVAVNIGYSREEVNRRLRTLESHGLLERVERGKYRLTDRGERCLRGDREATQSTGPAGGN</sequence>
<feature type="transmembrane region" description="Helical" evidence="1">
    <location>
        <begin position="63"/>
        <end position="83"/>
    </location>
</feature>
<organism evidence="3 4">
    <name type="scientific">Halorarum salinum</name>
    <dbReference type="NCBI Taxonomy" id="2743089"/>
    <lineage>
        <taxon>Archaea</taxon>
        <taxon>Methanobacteriati</taxon>
        <taxon>Methanobacteriota</taxon>
        <taxon>Stenosarchaea group</taxon>
        <taxon>Halobacteria</taxon>
        <taxon>Halobacteriales</taxon>
        <taxon>Haloferacaceae</taxon>
        <taxon>Halorarum</taxon>
    </lineage>
</organism>
<dbReference type="RefSeq" id="WP_179268699.1">
    <property type="nucleotide sequence ID" value="NZ_CP058579.1"/>
</dbReference>
<evidence type="ECO:0000259" key="2">
    <source>
        <dbReference type="Pfam" id="PF08461"/>
    </source>
</evidence>
<protein>
    <submittedName>
        <fullName evidence="3">ArsR family transcriptional regulator</fullName>
    </submittedName>
</protein>
<proteinExistence type="predicted"/>
<dbReference type="AlphaFoldDB" id="A0A7D5LAW2"/>